<dbReference type="Proteomes" id="UP000283295">
    <property type="component" value="Unassembled WGS sequence"/>
</dbReference>
<accession>A0A3R5WMA2</accession>
<evidence type="ECO:0000259" key="1">
    <source>
        <dbReference type="Pfam" id="PF14393"/>
    </source>
</evidence>
<dbReference type="AlphaFoldDB" id="A0A3R5WMA2"/>
<sequence length="126" mass="14646">MIYVITHKNFKKVITDNFYKTLLVGADGNSADGCDEKDNTGDNISLKNPSYCELTGLYWIWKNTCDDIVGVCHYRRYFADSFIPDKKKLLSGEDVKRYMKDFDIILPHKRFFDGKNALEFMVNIII</sequence>
<dbReference type="InterPro" id="IPR025536">
    <property type="entry name" value="DUF4422"/>
</dbReference>
<organism evidence="2 3">
    <name type="scientific">Coprococcus eutactus</name>
    <dbReference type="NCBI Taxonomy" id="33043"/>
    <lineage>
        <taxon>Bacteria</taxon>
        <taxon>Bacillati</taxon>
        <taxon>Bacillota</taxon>
        <taxon>Clostridia</taxon>
        <taxon>Lachnospirales</taxon>
        <taxon>Lachnospiraceae</taxon>
        <taxon>Coprococcus</taxon>
    </lineage>
</organism>
<dbReference type="OrthoDB" id="9798746at2"/>
<proteinExistence type="predicted"/>
<evidence type="ECO:0000313" key="2">
    <source>
        <dbReference type="EMBL" id="RGS36394.1"/>
    </source>
</evidence>
<reference evidence="2 3" key="1">
    <citation type="submission" date="2018-08" db="EMBL/GenBank/DDBJ databases">
        <title>A genome reference for cultivated species of the human gut microbiota.</title>
        <authorList>
            <person name="Zou Y."/>
            <person name="Xue W."/>
            <person name="Luo G."/>
        </authorList>
    </citation>
    <scope>NUCLEOTIDE SEQUENCE [LARGE SCALE GENOMIC DNA]</scope>
    <source>
        <strain evidence="2 3">AF22-21</strain>
    </source>
</reference>
<gene>
    <name evidence="2" type="ORF">DWX94_13075</name>
</gene>
<dbReference type="EMBL" id="QRVK01000054">
    <property type="protein sequence ID" value="RGS36394.1"/>
    <property type="molecule type" value="Genomic_DNA"/>
</dbReference>
<protein>
    <submittedName>
        <fullName evidence="2">DUF4422 domain-containing protein</fullName>
    </submittedName>
</protein>
<comment type="caution">
    <text evidence="2">The sequence shown here is derived from an EMBL/GenBank/DDBJ whole genome shotgun (WGS) entry which is preliminary data.</text>
</comment>
<feature type="domain" description="DUF4422" evidence="1">
    <location>
        <begin position="2"/>
        <end position="117"/>
    </location>
</feature>
<name>A0A3R5WMA2_9FIRM</name>
<evidence type="ECO:0000313" key="3">
    <source>
        <dbReference type="Proteomes" id="UP000283295"/>
    </source>
</evidence>
<dbReference type="Pfam" id="PF14393">
    <property type="entry name" value="DUF4422"/>
    <property type="match status" value="1"/>
</dbReference>